<organism evidence="3">
    <name type="scientific">marine sediment metagenome</name>
    <dbReference type="NCBI Taxonomy" id="412755"/>
    <lineage>
        <taxon>unclassified sequences</taxon>
        <taxon>metagenomes</taxon>
        <taxon>ecological metagenomes</taxon>
    </lineage>
</organism>
<reference evidence="3" key="1">
    <citation type="journal article" date="2014" name="Front. Microbiol.">
        <title>High frequency of phylogenetically diverse reductive dehalogenase-homologous genes in deep subseafloor sedimentary metagenomes.</title>
        <authorList>
            <person name="Kawai M."/>
            <person name="Futagami T."/>
            <person name="Toyoda A."/>
            <person name="Takaki Y."/>
            <person name="Nishi S."/>
            <person name="Hori S."/>
            <person name="Arai W."/>
            <person name="Tsubouchi T."/>
            <person name="Morono Y."/>
            <person name="Uchiyama I."/>
            <person name="Ito T."/>
            <person name="Fujiyama A."/>
            <person name="Inagaki F."/>
            <person name="Takami H."/>
        </authorList>
    </citation>
    <scope>NUCLEOTIDE SEQUENCE</scope>
    <source>
        <strain evidence="3">Expedition CK06-06</strain>
    </source>
</reference>
<dbReference type="InterPro" id="IPR000700">
    <property type="entry name" value="PAS-assoc_C"/>
</dbReference>
<evidence type="ECO:0008006" key="4">
    <source>
        <dbReference type="Google" id="ProtNLM"/>
    </source>
</evidence>
<dbReference type="SUPFAM" id="SSF55785">
    <property type="entry name" value="PYP-like sensor domain (PAS domain)"/>
    <property type="match status" value="1"/>
</dbReference>
<dbReference type="Gene3D" id="3.30.450.20">
    <property type="entry name" value="PAS domain"/>
    <property type="match status" value="1"/>
</dbReference>
<dbReference type="InterPro" id="IPR035965">
    <property type="entry name" value="PAS-like_dom_sf"/>
</dbReference>
<proteinExistence type="predicted"/>
<name>X0YZN9_9ZZZZ</name>
<dbReference type="InterPro" id="IPR001610">
    <property type="entry name" value="PAC"/>
</dbReference>
<dbReference type="SMART" id="SM00091">
    <property type="entry name" value="PAS"/>
    <property type="match status" value="1"/>
</dbReference>
<dbReference type="EMBL" id="BART01007031">
    <property type="protein sequence ID" value="GAG53728.1"/>
    <property type="molecule type" value="Genomic_DNA"/>
</dbReference>
<dbReference type="PROSITE" id="PS50113">
    <property type="entry name" value="PAC"/>
    <property type="match status" value="1"/>
</dbReference>
<sequence>MDKFVEIYGETILSKVPGKFHPIVKPLLKQLQKKLDLEYVWVRSFNVGGKPEGIFTFDICKSSGQKPELTTETKHLVEELAGIVSNYITNRRAVLQLVDSERRLKILFENAPDGIYLHDLLGNFVDGNKAAEKLTGYKKEELIGKNFLKLNILPANQIPMAAANLAKNALFKGTGPDEFTLKRKDGTFSEVEISTFPVKIQKKTLVLGIARDISERKKVEEELKTFNDLAVGREMKMIELKKEINELLKKLGKKPAGFKNSMKIISKVTANTKKDSY</sequence>
<dbReference type="InterPro" id="IPR052155">
    <property type="entry name" value="Biofilm_reg_signaling"/>
</dbReference>
<evidence type="ECO:0000259" key="2">
    <source>
        <dbReference type="PROSITE" id="PS50113"/>
    </source>
</evidence>
<evidence type="ECO:0000313" key="3">
    <source>
        <dbReference type="EMBL" id="GAG53728.1"/>
    </source>
</evidence>
<gene>
    <name evidence="3" type="ORF">S01H4_16050</name>
</gene>
<dbReference type="PANTHER" id="PTHR44757">
    <property type="entry name" value="DIGUANYLATE CYCLASE DGCP"/>
    <property type="match status" value="1"/>
</dbReference>
<dbReference type="CDD" id="cd00130">
    <property type="entry name" value="PAS"/>
    <property type="match status" value="1"/>
</dbReference>
<dbReference type="InterPro" id="IPR000014">
    <property type="entry name" value="PAS"/>
</dbReference>
<dbReference type="Pfam" id="PF13426">
    <property type="entry name" value="PAS_9"/>
    <property type="match status" value="1"/>
</dbReference>
<dbReference type="NCBIfam" id="TIGR00229">
    <property type="entry name" value="sensory_box"/>
    <property type="match status" value="1"/>
</dbReference>
<comment type="caution">
    <text evidence="3">The sequence shown here is derived from an EMBL/GenBank/DDBJ whole genome shotgun (WGS) entry which is preliminary data.</text>
</comment>
<dbReference type="AlphaFoldDB" id="X0YZN9"/>
<accession>X0YZN9</accession>
<feature type="domain" description="PAS" evidence="1">
    <location>
        <begin position="100"/>
        <end position="173"/>
    </location>
</feature>
<protein>
    <recommendedName>
        <fullName evidence="4">PAS domain-containing protein</fullName>
    </recommendedName>
</protein>
<dbReference type="PROSITE" id="PS50112">
    <property type="entry name" value="PAS"/>
    <property type="match status" value="1"/>
</dbReference>
<dbReference type="PANTHER" id="PTHR44757:SF2">
    <property type="entry name" value="BIOFILM ARCHITECTURE MAINTENANCE PROTEIN MBAA"/>
    <property type="match status" value="1"/>
</dbReference>
<dbReference type="SMART" id="SM00086">
    <property type="entry name" value="PAC"/>
    <property type="match status" value="1"/>
</dbReference>
<feature type="domain" description="PAC" evidence="2">
    <location>
        <begin position="175"/>
        <end position="225"/>
    </location>
</feature>
<evidence type="ECO:0000259" key="1">
    <source>
        <dbReference type="PROSITE" id="PS50112"/>
    </source>
</evidence>